<dbReference type="EMBL" id="NJEU01000241">
    <property type="protein sequence ID" value="PHH78044.1"/>
    <property type="molecule type" value="Genomic_DNA"/>
</dbReference>
<evidence type="ECO:0000313" key="8">
    <source>
        <dbReference type="EMBL" id="PHH78044.1"/>
    </source>
</evidence>
<dbReference type="InterPro" id="IPR016166">
    <property type="entry name" value="FAD-bd_PCMH"/>
</dbReference>
<comment type="similarity">
    <text evidence="2">Belongs to the FAD-binding oxidoreductase/transferase type 4 family.</text>
</comment>
<dbReference type="Pfam" id="PF02913">
    <property type="entry name" value="FAD-oxidase_C"/>
    <property type="match status" value="1"/>
</dbReference>
<keyword evidence="5" id="KW-0560">Oxidoreductase</keyword>
<dbReference type="SUPFAM" id="SSF56176">
    <property type="entry name" value="FAD-binding/transporter-associated domain-like"/>
    <property type="match status" value="1"/>
</dbReference>
<evidence type="ECO:0000256" key="1">
    <source>
        <dbReference type="ARBA" id="ARBA00001974"/>
    </source>
</evidence>
<dbReference type="InterPro" id="IPR006094">
    <property type="entry name" value="Oxid_FAD_bind_N"/>
</dbReference>
<dbReference type="Gene3D" id="3.30.70.2740">
    <property type="match status" value="1"/>
</dbReference>
<evidence type="ECO:0000256" key="5">
    <source>
        <dbReference type="ARBA" id="ARBA00023002"/>
    </source>
</evidence>
<dbReference type="FunFam" id="3.30.70.2190:FF:000001">
    <property type="entry name" value="D-2-hydroxyglutarate dehydrogenase mitochondrial"/>
    <property type="match status" value="1"/>
</dbReference>
<accession>A0A2C5ZF46</accession>
<organism evidence="8 9">
    <name type="scientific">Ophiocordyceps australis</name>
    <dbReference type="NCBI Taxonomy" id="1399860"/>
    <lineage>
        <taxon>Eukaryota</taxon>
        <taxon>Fungi</taxon>
        <taxon>Dikarya</taxon>
        <taxon>Ascomycota</taxon>
        <taxon>Pezizomycotina</taxon>
        <taxon>Sordariomycetes</taxon>
        <taxon>Hypocreomycetidae</taxon>
        <taxon>Hypocreales</taxon>
        <taxon>Ophiocordycipitaceae</taxon>
        <taxon>Ophiocordyceps</taxon>
    </lineage>
</organism>
<dbReference type="PANTHER" id="PTHR43716">
    <property type="entry name" value="D-2-HYDROXYGLUTARATE DEHYDROGENASE, MITOCHONDRIAL"/>
    <property type="match status" value="1"/>
</dbReference>
<evidence type="ECO:0000259" key="7">
    <source>
        <dbReference type="PROSITE" id="PS51387"/>
    </source>
</evidence>
<dbReference type="GO" id="GO:0005739">
    <property type="term" value="C:mitochondrion"/>
    <property type="evidence" value="ECO:0007669"/>
    <property type="project" value="TreeGrafter"/>
</dbReference>
<dbReference type="OrthoDB" id="5332616at2759"/>
<evidence type="ECO:0000256" key="4">
    <source>
        <dbReference type="ARBA" id="ARBA00022827"/>
    </source>
</evidence>
<dbReference type="Proteomes" id="UP000224854">
    <property type="component" value="Unassembled WGS sequence"/>
</dbReference>
<keyword evidence="9" id="KW-1185">Reference proteome</keyword>
<evidence type="ECO:0000256" key="6">
    <source>
        <dbReference type="ARBA" id="ARBA00038897"/>
    </source>
</evidence>
<dbReference type="Gene3D" id="3.30.43.10">
    <property type="entry name" value="Uridine Diphospho-n-acetylenolpyruvylglucosamine Reductase, domain 2"/>
    <property type="match status" value="1"/>
</dbReference>
<dbReference type="FunFam" id="3.30.43.10:FF:000002">
    <property type="entry name" value="D-2-hydroxyglutarate dehydrogenase, mitochondrial"/>
    <property type="match status" value="1"/>
</dbReference>
<dbReference type="GO" id="GO:0071949">
    <property type="term" value="F:FAD binding"/>
    <property type="evidence" value="ECO:0007669"/>
    <property type="project" value="InterPro"/>
</dbReference>
<dbReference type="InterPro" id="IPR016164">
    <property type="entry name" value="FAD-linked_Oxase-like_C"/>
</dbReference>
<dbReference type="InterPro" id="IPR016171">
    <property type="entry name" value="Vanillyl_alc_oxidase_C-sub2"/>
</dbReference>
<dbReference type="SUPFAM" id="SSF55103">
    <property type="entry name" value="FAD-linked oxidases, C-terminal domain"/>
    <property type="match status" value="1"/>
</dbReference>
<dbReference type="PROSITE" id="PS51387">
    <property type="entry name" value="FAD_PCMH"/>
    <property type="match status" value="1"/>
</dbReference>
<dbReference type="AlphaFoldDB" id="A0A2C5ZF46"/>
<dbReference type="EC" id="1.1.2.4" evidence="6"/>
<keyword evidence="3" id="KW-0285">Flavoprotein</keyword>
<keyword evidence="4" id="KW-0274">FAD</keyword>
<evidence type="ECO:0000256" key="2">
    <source>
        <dbReference type="ARBA" id="ARBA00008000"/>
    </source>
</evidence>
<dbReference type="Gene3D" id="3.30.465.10">
    <property type="match status" value="1"/>
</dbReference>
<dbReference type="GO" id="GO:0004458">
    <property type="term" value="F:D-lactate dehydrogenase (cytochrome) activity"/>
    <property type="evidence" value="ECO:0007669"/>
    <property type="project" value="UniProtKB-EC"/>
</dbReference>
<name>A0A2C5ZF46_9HYPO</name>
<comment type="caution">
    <text evidence="8">The sequence shown here is derived from an EMBL/GenBank/DDBJ whole genome shotgun (WGS) entry which is preliminary data.</text>
</comment>
<dbReference type="Gene3D" id="3.30.70.2190">
    <property type="match status" value="1"/>
</dbReference>
<protein>
    <recommendedName>
        <fullName evidence="6">D-lactate dehydrogenase (cytochrome)</fullName>
        <ecNumber evidence="6">1.1.2.4</ecNumber>
    </recommendedName>
</protein>
<dbReference type="InterPro" id="IPR004113">
    <property type="entry name" value="FAD-bd_oxidored_4_C"/>
</dbReference>
<dbReference type="FunFam" id="3.30.465.10:FF:000001">
    <property type="entry name" value="D-2-hydroxyglutarate dehydrogenase, mitochondrial"/>
    <property type="match status" value="1"/>
</dbReference>
<feature type="domain" description="FAD-binding PCMH-type" evidence="7">
    <location>
        <begin position="119"/>
        <end position="298"/>
    </location>
</feature>
<dbReference type="Gene3D" id="1.10.45.10">
    <property type="entry name" value="Vanillyl-alcohol Oxidase, Chain A, domain 4"/>
    <property type="match status" value="1"/>
</dbReference>
<dbReference type="InterPro" id="IPR016167">
    <property type="entry name" value="FAD-bd_PCMH_sub1"/>
</dbReference>
<reference evidence="8 9" key="1">
    <citation type="submission" date="2017-06" db="EMBL/GenBank/DDBJ databases">
        <title>Ant-infecting Ophiocordyceps genomes reveal a high diversity of potential behavioral manipulation genes and a possible major role for enterotoxins.</title>
        <authorList>
            <person name="De Bekker C."/>
            <person name="Evans H.C."/>
            <person name="Brachmann A."/>
            <person name="Hughes D.P."/>
        </authorList>
    </citation>
    <scope>NUCLEOTIDE SEQUENCE [LARGE SCALE GENOMIC DNA]</scope>
    <source>
        <strain evidence="8 9">1348a</strain>
    </source>
</reference>
<sequence>MARCSRAICSAPLRTLCGTCSCVGKGIRRGIPGWRPWTAASAPRASRGLATSAPRLLAGTRRRDAALTAETYPHLKRDGRFARLTEEHVKHFRALVGSEGMIDAASDVEPFNEDWMHKYRGQSGLVLRPRSTEQVSAILKYCNQERLAVVPQGGNTGLVGGSVPVFDEIVISLSRLNKIHSFDAVGGSLVLDAGCILQVADQYLAQRGYIFPLDLGAKGSCQVGGNVATNAGGLRLLRYGSLHGSVLGLEAVLPDGTIMDDLCTLRKNNTGYDVKQLLIGSEGTIGIITKIAIHCPQRSPAVNVAFLGLESYAKAQQAFREAKSQLSEILSAFELMDGTSQRLVKRVGQEKAPLEAEYPFYCLVETSGSNGDHDYEKLESFLQHVMGQDVVMDGVVAQDATQAKALWGWREGIPESIGHWGGVYKYDVSVPLSDMYSLVEDVKARVQEAGLMGESDSQPVVDVVGYGHMGDSNLHLNVAVRRYDEEVEKVLEPYVYEWIEQKRGSISAEHGLGLAKKKYIRHSRSPSMLGLMRQVKTLFDPVSRPRILCALASRAVLYSLCCVNCRGRG</sequence>
<evidence type="ECO:0000256" key="3">
    <source>
        <dbReference type="ARBA" id="ARBA00022630"/>
    </source>
</evidence>
<dbReference type="PANTHER" id="PTHR43716:SF1">
    <property type="entry name" value="D-2-HYDROXYGLUTARATE DEHYDROGENASE, MITOCHONDRIAL"/>
    <property type="match status" value="1"/>
</dbReference>
<gene>
    <name evidence="8" type="ORF">CDD82_3245</name>
</gene>
<dbReference type="InterPro" id="IPR036318">
    <property type="entry name" value="FAD-bd_PCMH-like_sf"/>
</dbReference>
<dbReference type="FunFam" id="3.30.70.2740:FF:000002">
    <property type="entry name" value="D-2-hydroxyglutarate dehydrogenase mitochondrial"/>
    <property type="match status" value="1"/>
</dbReference>
<evidence type="ECO:0000313" key="9">
    <source>
        <dbReference type="Proteomes" id="UP000224854"/>
    </source>
</evidence>
<dbReference type="InterPro" id="IPR016169">
    <property type="entry name" value="FAD-bd_PCMH_sub2"/>
</dbReference>
<dbReference type="Pfam" id="PF01565">
    <property type="entry name" value="FAD_binding_4"/>
    <property type="match status" value="1"/>
</dbReference>
<dbReference type="InterPro" id="IPR051264">
    <property type="entry name" value="FAD-oxidored/transferase_4"/>
</dbReference>
<comment type="cofactor">
    <cofactor evidence="1">
        <name>FAD</name>
        <dbReference type="ChEBI" id="CHEBI:57692"/>
    </cofactor>
</comment>
<proteinExistence type="inferred from homology"/>